<reference evidence="6 7" key="1">
    <citation type="submission" date="2016-11" db="EMBL/GenBank/DDBJ databases">
        <title>Comparative genomics of Bartonella apis.</title>
        <authorList>
            <person name="Engel P."/>
        </authorList>
    </citation>
    <scope>NUCLEOTIDE SEQUENCE [LARGE SCALE GENOMIC DNA]</scope>
    <source>
        <strain evidence="6 7">BBC0178</strain>
    </source>
</reference>
<protein>
    <submittedName>
        <fullName evidence="6">Myo-inositol-1(Or 4)-monophosphatase</fullName>
        <ecNumber evidence="6">3.1.3.25</ecNumber>
    </submittedName>
</protein>
<dbReference type="GO" id="GO:0007165">
    <property type="term" value="P:signal transduction"/>
    <property type="evidence" value="ECO:0007669"/>
    <property type="project" value="TreeGrafter"/>
</dbReference>
<gene>
    <name evidence="6" type="ORF">BBC0178_003370</name>
</gene>
<dbReference type="GO" id="GO:0008934">
    <property type="term" value="F:inositol monophosphate 1-phosphatase activity"/>
    <property type="evidence" value="ECO:0007669"/>
    <property type="project" value="TreeGrafter"/>
</dbReference>
<dbReference type="AlphaFoldDB" id="A0A1U9M8P7"/>
<dbReference type="CDD" id="cd01638">
    <property type="entry name" value="CysQ"/>
    <property type="match status" value="1"/>
</dbReference>
<proteinExistence type="inferred from homology"/>
<dbReference type="OrthoDB" id="9785695at2"/>
<dbReference type="PROSITE" id="PS00629">
    <property type="entry name" value="IMP_1"/>
    <property type="match status" value="1"/>
</dbReference>
<dbReference type="PANTHER" id="PTHR20854">
    <property type="entry name" value="INOSITOL MONOPHOSPHATASE"/>
    <property type="match status" value="1"/>
</dbReference>
<feature type="binding site" evidence="5">
    <location>
        <position position="92"/>
    </location>
    <ligand>
        <name>Mg(2+)</name>
        <dbReference type="ChEBI" id="CHEBI:18420"/>
        <label>1</label>
        <note>catalytic</note>
    </ligand>
</feature>
<dbReference type="Gene3D" id="3.30.540.10">
    <property type="entry name" value="Fructose-1,6-Bisphosphatase, subunit A, domain 1"/>
    <property type="match status" value="1"/>
</dbReference>
<sequence length="266" mass="29144">MQANSTTNSEDLELIVNAAHQAGNTALSYFGHDPKVWIKPGNSPVSEGDFAADKVLKELLLKARPDYGWISEETRDERPHSDYKRYFVVDPIDGTRGFLSGSKHWCVSVAVIENGISQVGVLDCPATRSVYKAERGKGASLNGNKLPLLESHEGKLVVSATGKLEAKLPETFKSQVNFAHYLPSLAYRIALAAEGKIDIVLVKPDSHDWDIAAADLILQECGGAIKDMDDKEPLYGKAPFEHDFLIAGMNSELNNVIDIVRKIRLG</sequence>
<dbReference type="InterPro" id="IPR000760">
    <property type="entry name" value="Inositol_monophosphatase-like"/>
</dbReference>
<evidence type="ECO:0000256" key="1">
    <source>
        <dbReference type="ARBA" id="ARBA00009759"/>
    </source>
</evidence>
<comment type="similarity">
    <text evidence="1">Belongs to the inositol monophosphatase superfamily.</text>
</comment>
<dbReference type="PANTHER" id="PTHR20854:SF4">
    <property type="entry name" value="INOSITOL-1-MONOPHOSPHATASE-RELATED"/>
    <property type="match status" value="1"/>
</dbReference>
<dbReference type="PRINTS" id="PR00377">
    <property type="entry name" value="IMPHPHTASES"/>
</dbReference>
<comment type="cofactor">
    <cofactor evidence="5">
        <name>Mg(2+)</name>
        <dbReference type="ChEBI" id="CHEBI:18420"/>
    </cofactor>
</comment>
<feature type="binding site" evidence="5">
    <location>
        <position position="93"/>
    </location>
    <ligand>
        <name>Mg(2+)</name>
        <dbReference type="ChEBI" id="CHEBI:18420"/>
        <label>2</label>
    </ligand>
</feature>
<feature type="binding site" evidence="5">
    <location>
        <position position="72"/>
    </location>
    <ligand>
        <name>Mg(2+)</name>
        <dbReference type="ChEBI" id="CHEBI:18420"/>
        <label>1</label>
        <note>catalytic</note>
    </ligand>
</feature>
<dbReference type="EMBL" id="CP015820">
    <property type="protein sequence ID" value="AQT41841.1"/>
    <property type="molecule type" value="Genomic_DNA"/>
</dbReference>
<name>A0A1U9M8P7_9HYPH</name>
<evidence type="ECO:0000256" key="5">
    <source>
        <dbReference type="PIRSR" id="PIRSR600760-2"/>
    </source>
</evidence>
<dbReference type="RefSeq" id="WP_078038982.1">
    <property type="nucleotide sequence ID" value="NZ_CP015820.1"/>
</dbReference>
<dbReference type="GO" id="GO:0006020">
    <property type="term" value="P:inositol metabolic process"/>
    <property type="evidence" value="ECO:0007669"/>
    <property type="project" value="TreeGrafter"/>
</dbReference>
<keyword evidence="2 5" id="KW-0479">Metal-binding</keyword>
<dbReference type="InterPro" id="IPR020550">
    <property type="entry name" value="Inositol_monophosphatase_CS"/>
</dbReference>
<dbReference type="Gene3D" id="3.40.190.80">
    <property type="match status" value="1"/>
</dbReference>
<dbReference type="InterPro" id="IPR020583">
    <property type="entry name" value="Inositol_monoP_metal-BS"/>
</dbReference>
<dbReference type="GO" id="GO:0046872">
    <property type="term" value="F:metal ion binding"/>
    <property type="evidence" value="ECO:0007669"/>
    <property type="project" value="UniProtKB-KW"/>
</dbReference>
<dbReference type="KEGG" id="bapa:BBC0178_003370"/>
<keyword evidence="7" id="KW-1185">Reference proteome</keyword>
<evidence type="ECO:0000313" key="7">
    <source>
        <dbReference type="Proteomes" id="UP000189660"/>
    </source>
</evidence>
<feature type="binding site" evidence="5">
    <location>
        <position position="210"/>
    </location>
    <ligand>
        <name>Mg(2+)</name>
        <dbReference type="ChEBI" id="CHEBI:18420"/>
        <label>1</label>
        <note>catalytic</note>
    </ligand>
</feature>
<accession>A0A1U9M8P7</accession>
<evidence type="ECO:0000256" key="3">
    <source>
        <dbReference type="ARBA" id="ARBA00022801"/>
    </source>
</evidence>
<organism evidence="6 7">
    <name type="scientific">Bartonella apihabitans</name>
    <dbReference type="NCBI Taxonomy" id="2750929"/>
    <lineage>
        <taxon>Bacteria</taxon>
        <taxon>Pseudomonadati</taxon>
        <taxon>Pseudomonadota</taxon>
        <taxon>Alphaproteobacteria</taxon>
        <taxon>Hyphomicrobiales</taxon>
        <taxon>Bartonellaceae</taxon>
        <taxon>Bartonella</taxon>
    </lineage>
</organism>
<dbReference type="Proteomes" id="UP000189660">
    <property type="component" value="Chromosome"/>
</dbReference>
<evidence type="ECO:0000313" key="6">
    <source>
        <dbReference type="EMBL" id="AQT41841.1"/>
    </source>
</evidence>
<evidence type="ECO:0000256" key="2">
    <source>
        <dbReference type="ARBA" id="ARBA00022723"/>
    </source>
</evidence>
<dbReference type="PROSITE" id="PS00630">
    <property type="entry name" value="IMP_2"/>
    <property type="match status" value="1"/>
</dbReference>
<dbReference type="GO" id="GO:0046854">
    <property type="term" value="P:phosphatidylinositol phosphate biosynthetic process"/>
    <property type="evidence" value="ECO:0007669"/>
    <property type="project" value="InterPro"/>
</dbReference>
<keyword evidence="3 6" id="KW-0378">Hydrolase</keyword>
<keyword evidence="4 5" id="KW-0460">Magnesium</keyword>
<evidence type="ECO:0000256" key="4">
    <source>
        <dbReference type="ARBA" id="ARBA00022842"/>
    </source>
</evidence>
<feature type="binding site" evidence="5">
    <location>
        <position position="90"/>
    </location>
    <ligand>
        <name>Mg(2+)</name>
        <dbReference type="ChEBI" id="CHEBI:18420"/>
        <label>2</label>
    </ligand>
</feature>
<dbReference type="Pfam" id="PF00459">
    <property type="entry name" value="Inositol_P"/>
    <property type="match status" value="1"/>
</dbReference>
<dbReference type="EC" id="3.1.3.25" evidence="6"/>
<dbReference type="SUPFAM" id="SSF56655">
    <property type="entry name" value="Carbohydrate phosphatase"/>
    <property type="match status" value="1"/>
</dbReference>